<dbReference type="PANTHER" id="PTHR11544">
    <property type="entry name" value="COLD SHOCK DOMAIN CONTAINING PROTEINS"/>
    <property type="match status" value="1"/>
</dbReference>
<evidence type="ECO:0000313" key="3">
    <source>
        <dbReference type="EMBL" id="CAF5202964.1"/>
    </source>
</evidence>
<protein>
    <recommendedName>
        <fullName evidence="2">CSD domain-containing protein</fullName>
    </recommendedName>
</protein>
<feature type="domain" description="CSD" evidence="2">
    <location>
        <begin position="112"/>
        <end position="173"/>
    </location>
</feature>
<dbReference type="InterPro" id="IPR002059">
    <property type="entry name" value="CSP_DNA-bd"/>
</dbReference>
<feature type="non-terminal residue" evidence="3">
    <location>
        <position position="1"/>
    </location>
</feature>
<dbReference type="InterPro" id="IPR011129">
    <property type="entry name" value="CSD"/>
</dbReference>
<organism evidence="3 4">
    <name type="scientific">Rotaria magnacalcarata</name>
    <dbReference type="NCBI Taxonomy" id="392030"/>
    <lineage>
        <taxon>Eukaryota</taxon>
        <taxon>Metazoa</taxon>
        <taxon>Spiralia</taxon>
        <taxon>Gnathifera</taxon>
        <taxon>Rotifera</taxon>
        <taxon>Eurotatoria</taxon>
        <taxon>Bdelloidea</taxon>
        <taxon>Philodinida</taxon>
        <taxon>Philodinidae</taxon>
        <taxon>Rotaria</taxon>
    </lineage>
</organism>
<name>A0A8S3ISI3_9BILA</name>
<keyword evidence="1" id="KW-1133">Transmembrane helix</keyword>
<reference evidence="3" key="1">
    <citation type="submission" date="2021-02" db="EMBL/GenBank/DDBJ databases">
        <authorList>
            <person name="Nowell W R."/>
        </authorList>
    </citation>
    <scope>NUCLEOTIDE SEQUENCE</scope>
</reference>
<dbReference type="Pfam" id="PF00313">
    <property type="entry name" value="CSD"/>
    <property type="match status" value="1"/>
</dbReference>
<sequence>MQEFRNLANESQQLYQDLIVKQEQSISQLKNDLVDLSSKNPYENVLLLNEQSEQRIQSKIIYHTGFLLVSASFISVLMFLNLLKNLIIQQRRVFRSQVKSLSSIQDAVNDIQDAGIVKRFSQDKGFGFITRNSNGDDIFVHFQSILGTGFKTLQEGQKVQFKVFQGVKGLEAR</sequence>
<dbReference type="InterPro" id="IPR012340">
    <property type="entry name" value="NA-bd_OB-fold"/>
</dbReference>
<evidence type="ECO:0000313" key="4">
    <source>
        <dbReference type="Proteomes" id="UP000676336"/>
    </source>
</evidence>
<dbReference type="EMBL" id="CAJOBI010334027">
    <property type="protein sequence ID" value="CAF5202964.1"/>
    <property type="molecule type" value="Genomic_DNA"/>
</dbReference>
<accession>A0A8S3ISI3</accession>
<dbReference type="InterPro" id="IPR050181">
    <property type="entry name" value="Cold_shock_domain"/>
</dbReference>
<dbReference type="SMART" id="SM00357">
    <property type="entry name" value="CSP"/>
    <property type="match status" value="1"/>
</dbReference>
<keyword evidence="1" id="KW-0472">Membrane</keyword>
<dbReference type="Gene3D" id="2.40.50.140">
    <property type="entry name" value="Nucleic acid-binding proteins"/>
    <property type="match status" value="1"/>
</dbReference>
<dbReference type="CDD" id="cd04458">
    <property type="entry name" value="CSP_CDS"/>
    <property type="match status" value="1"/>
</dbReference>
<dbReference type="SUPFAM" id="SSF50249">
    <property type="entry name" value="Nucleic acid-binding proteins"/>
    <property type="match status" value="1"/>
</dbReference>
<comment type="caution">
    <text evidence="3">The sequence shown here is derived from an EMBL/GenBank/DDBJ whole genome shotgun (WGS) entry which is preliminary data.</text>
</comment>
<dbReference type="PRINTS" id="PR00050">
    <property type="entry name" value="COLDSHOCK"/>
</dbReference>
<dbReference type="PROSITE" id="PS51857">
    <property type="entry name" value="CSD_2"/>
    <property type="match status" value="1"/>
</dbReference>
<evidence type="ECO:0000256" key="1">
    <source>
        <dbReference type="SAM" id="Phobius"/>
    </source>
</evidence>
<proteinExistence type="predicted"/>
<dbReference type="AlphaFoldDB" id="A0A8S3ISI3"/>
<dbReference type="Proteomes" id="UP000676336">
    <property type="component" value="Unassembled WGS sequence"/>
</dbReference>
<feature type="transmembrane region" description="Helical" evidence="1">
    <location>
        <begin position="60"/>
        <end position="83"/>
    </location>
</feature>
<evidence type="ECO:0000259" key="2">
    <source>
        <dbReference type="PROSITE" id="PS51857"/>
    </source>
</evidence>
<dbReference type="GO" id="GO:0003676">
    <property type="term" value="F:nucleic acid binding"/>
    <property type="evidence" value="ECO:0007669"/>
    <property type="project" value="InterPro"/>
</dbReference>
<keyword evidence="1" id="KW-0812">Transmembrane</keyword>
<gene>
    <name evidence="3" type="ORF">SMN809_LOCUS76085</name>
</gene>